<reference evidence="4 5" key="1">
    <citation type="journal article" date="2017" name="Mol. Ecol.">
        <title>Comparative and population genomic landscape of Phellinus noxius: A hypervariable fungus causing root rot in trees.</title>
        <authorList>
            <person name="Chung C.L."/>
            <person name="Lee T.J."/>
            <person name="Akiba M."/>
            <person name="Lee H.H."/>
            <person name="Kuo T.H."/>
            <person name="Liu D."/>
            <person name="Ke H.M."/>
            <person name="Yokoi T."/>
            <person name="Roa M.B."/>
            <person name="Lu M.J."/>
            <person name="Chang Y.Y."/>
            <person name="Ann P.J."/>
            <person name="Tsai J.N."/>
            <person name="Chen C.Y."/>
            <person name="Tzean S.S."/>
            <person name="Ota Y."/>
            <person name="Hattori T."/>
            <person name="Sahashi N."/>
            <person name="Liou R.F."/>
            <person name="Kikuchi T."/>
            <person name="Tsai I.J."/>
        </authorList>
    </citation>
    <scope>NUCLEOTIDE SEQUENCE [LARGE SCALE GENOMIC DNA]</scope>
    <source>
        <strain evidence="4 5">FFPRI411160</strain>
    </source>
</reference>
<feature type="domain" description="Rhodanese" evidence="3">
    <location>
        <begin position="686"/>
        <end position="719"/>
    </location>
</feature>
<dbReference type="GO" id="GO:0016020">
    <property type="term" value="C:membrane"/>
    <property type="evidence" value="ECO:0007669"/>
    <property type="project" value="InterPro"/>
</dbReference>
<dbReference type="Pfam" id="PF21678">
    <property type="entry name" value="Csf1_N"/>
    <property type="match status" value="1"/>
</dbReference>
<gene>
    <name evidence="4" type="ORF">PNOK_0533800</name>
</gene>
<dbReference type="EMBL" id="NBII01000005">
    <property type="protein sequence ID" value="PAV18496.1"/>
    <property type="molecule type" value="Genomic_DNA"/>
</dbReference>
<feature type="region of interest" description="Disordered" evidence="1">
    <location>
        <begin position="3055"/>
        <end position="3113"/>
    </location>
</feature>
<dbReference type="PANTHER" id="PTHR32085">
    <property type="entry name" value="PROTEIN CSF1"/>
    <property type="match status" value="1"/>
</dbReference>
<feature type="region of interest" description="Disordered" evidence="1">
    <location>
        <begin position="3129"/>
        <end position="3152"/>
    </location>
</feature>
<evidence type="ECO:0000256" key="2">
    <source>
        <dbReference type="SAM" id="Phobius"/>
    </source>
</evidence>
<evidence type="ECO:0000259" key="3">
    <source>
        <dbReference type="PROSITE" id="PS50206"/>
    </source>
</evidence>
<dbReference type="InterPro" id="IPR029636">
    <property type="entry name" value="Csf1"/>
</dbReference>
<name>A0A286UFW8_9AGAM</name>
<feature type="compositionally biased region" description="Polar residues" evidence="1">
    <location>
        <begin position="161"/>
        <end position="171"/>
    </location>
</feature>
<dbReference type="InterPro" id="IPR001763">
    <property type="entry name" value="Rhodanese-like_dom"/>
</dbReference>
<evidence type="ECO:0000256" key="1">
    <source>
        <dbReference type="SAM" id="MobiDB-lite"/>
    </source>
</evidence>
<keyword evidence="2" id="KW-0472">Membrane</keyword>
<keyword evidence="2" id="KW-1133">Transmembrane helix</keyword>
<dbReference type="GO" id="GO:0006113">
    <property type="term" value="P:fermentation"/>
    <property type="evidence" value="ECO:0007669"/>
    <property type="project" value="InterPro"/>
</dbReference>
<evidence type="ECO:0000313" key="4">
    <source>
        <dbReference type="EMBL" id="PAV18496.1"/>
    </source>
</evidence>
<feature type="transmembrane region" description="Helical" evidence="2">
    <location>
        <begin position="6"/>
        <end position="27"/>
    </location>
</feature>
<keyword evidence="2" id="KW-0812">Transmembrane</keyword>
<protein>
    <submittedName>
        <fullName evidence="4">Fermentation associated</fullName>
    </submittedName>
</protein>
<comment type="caution">
    <text evidence="4">The sequence shown here is derived from an EMBL/GenBank/DDBJ whole genome shotgun (WGS) entry which is preliminary data.</text>
</comment>
<feature type="compositionally biased region" description="Basic and acidic residues" evidence="1">
    <location>
        <begin position="175"/>
        <end position="185"/>
    </location>
</feature>
<organism evidence="4 5">
    <name type="scientific">Pyrrhoderma noxium</name>
    <dbReference type="NCBI Taxonomy" id="2282107"/>
    <lineage>
        <taxon>Eukaryota</taxon>
        <taxon>Fungi</taxon>
        <taxon>Dikarya</taxon>
        <taxon>Basidiomycota</taxon>
        <taxon>Agaricomycotina</taxon>
        <taxon>Agaricomycetes</taxon>
        <taxon>Hymenochaetales</taxon>
        <taxon>Hymenochaetaceae</taxon>
        <taxon>Pyrrhoderma</taxon>
    </lineage>
</organism>
<dbReference type="OrthoDB" id="10051416at2759"/>
<dbReference type="InParanoid" id="A0A286UFW8"/>
<feature type="region of interest" description="Disordered" evidence="1">
    <location>
        <begin position="3018"/>
        <end position="3042"/>
    </location>
</feature>
<feature type="compositionally biased region" description="Low complexity" evidence="1">
    <location>
        <begin position="3065"/>
        <end position="3085"/>
    </location>
</feature>
<feature type="compositionally biased region" description="Polar residues" evidence="1">
    <location>
        <begin position="3055"/>
        <end position="3064"/>
    </location>
</feature>
<proteinExistence type="predicted"/>
<evidence type="ECO:0000313" key="5">
    <source>
        <dbReference type="Proteomes" id="UP000217199"/>
    </source>
</evidence>
<feature type="region of interest" description="Disordered" evidence="1">
    <location>
        <begin position="152"/>
        <end position="188"/>
    </location>
</feature>
<dbReference type="InterPro" id="IPR048636">
    <property type="entry name" value="Csf1_N"/>
</dbReference>
<dbReference type="STRING" id="2282107.A0A286UFW8"/>
<feature type="compositionally biased region" description="Polar residues" evidence="1">
    <location>
        <begin position="3086"/>
        <end position="3113"/>
    </location>
</feature>
<dbReference type="PANTHER" id="PTHR32085:SF3">
    <property type="entry name" value="PROTEIN CSF1"/>
    <property type="match status" value="1"/>
</dbReference>
<accession>A0A286UFW8</accession>
<dbReference type="PROSITE" id="PS50206">
    <property type="entry name" value="RHODANESE_3"/>
    <property type="match status" value="1"/>
</dbReference>
<sequence length="3229" mass="364699">MAGFPANVLLIVTCIILALASVVYFFYSNRIAGLIIGAFIKLSLWSRDDPRVYVDIGSVHFSLIAGRVLVRDVRYHSSNQSIRIVKAQISWRWWVRSSVGVTLDKPEVLEDSPDSNLSQCRIHTSLDGFEWFLYNRTASFDHILSQMTSVNPDNTEIRTENPGSTINSVPLSNKMRGDDPPRDRPFSTSETLLSATEDPSFIGKITKWLKNQLPDVDPKSLLPFSFDATKGAITMGNHTTENLLQAEFSRAQGTFGITQSRSKLDEYKQDLRITFIDAAISCVENPDFWISAQDVGRHVQETMTKNGNISQFIPQLSYFDFKRIWSLYRRNFPFFKQFGRRYVRPDKGSKRKERQRKLLEEASHVGADFSTLEYAISRKVLEAPVLDLVYYADVAGKVPEKSIPQSTREPTPTNIEFLDIGNGDLPQNGNIQPSKQLEPGDQRYCTCMKLFFEFRDVTTVHIPFREASKNWLWDGLVDVPRSRKQREAASLQIRFSDRSSIKYLVPMIATQAGYTASLDATLDSVAVTSSLNDIVILETKTCAISSNLPSPLRWDEERSWDFNISLDQPVLYLIRDHINMLNDLGKDWSSGPPNNFNTFVPTTYGVNLILSEFELNLYANDHNVIDRPLDERDNVLFTLKGHALNNTAFIPSNVFRPLSTTVDFKVNGPDIALSLTLPRWNTHALSETAIEHLREIGHISNFVLNGSYKYFSEVRPDCVDQLKLDIKLVSTVLKLFGWVVRHAMVLRENYFGGFTQYSTTQEYINKKEKGISVGDPLELKYRPGMSNIFHLDLSLFIVGATAVLPTSVMGYEGDHELRNVNYRNIDIGPCTVLKTPEIQLQLRLHDYLMDLSLNLDPLSVSMEESCPDRIFLKHQFLPSTSMVTVSDIGITANRLFGPHPHTAVYVCLWNIVVGKVQGELPTPELQRLMSVGKAFGHGFVDPFNAPAPEFIEVTDRDATFLKVAVNTVDLSLKTKSIVARFLLRQGICLQYNNVATKWSRKVNSISIPDIELQLLLMPSIRRHWLEIGRIQTSIFVDLYKAPKDWRLEAWEQKQFVISQDSLTHRFALMSGFDDHTKATFGKNILYLQNIEAPSLSRVVETDSEEEHLVSEIERDERLAASRPNISMVHLTQLEDGQSSSLLDESDETDSVESENTWSDFLEIGEDRFRTDPRIPYWFLCRKFDVVKSPTGPDRVLPAFGKVSSDFQSSLFKKFSQSIPSDQHSGSHFSNDFGSSYSLTDDIERSFTRFDIKYFSVFATPLCSMLLKDLSEEYSYEEESPELQIDTLILEWISSVLNSRDSRNGKVNTNPEGDYYGNYHMAFLNIGLEDIRTVVSLPSHTTAEGLPPVFSCGKLSIGDFTLSISYVTFPPVIHKQRFPILSPSFECNVKKLLAALTINKGHIAYDSLELILSPSAPEVLITLGEALKRTGEELLVFKTLSKSSSQRRKLLVFSILKHTNDVLLKDLLSSVQPAFFVQSGRPYHLRQDRDWKLLFYLRHSLAEITYEQYQALKEDLKNMWDDEDILKSLETRFVPWVLEDKLPILEVELIRSLFLPKKETSDPMKRHNDRPMKSFSFQPDLTRLIINGKGNTSPSIISASGVNLRCDLLSRRLIFELNTMAPHSSTNRCFKPTNERVNYGTQQLITDFNADSIQVSVFPGIIEFLQHAIHTSRILLPSNDISSEKSSQNSMSNTFFENRTLIGEAHVFVRHLLVEVAAENLVFEVSSRDLSSWNSATLTKPTNPPPEYDISLNHTASFGEFSVKARVRETNDSKRMEKDMLAGVTINTGAFGFSMQNHAPLGFVTRTNILLQSVEFAVPRSALRLYNFFEQWRRDYFHGTPRKSQPAALKQDIIFDFNLSLTKFAVMLQVMHGTWLSWRVQDLVAYMKNKGNDLRACGLQIGSQQIRIAAAKAKNQEHRESTIVVELPPVTATGSPSHWDALLSVQQKFGQDFNDLLLILGDTRNNRSGNSVGRKTIKSDKTTPFVVTAKFEGFKIGLDGLTSTQYLECTDIDAVISNKPSPYWQFTLRDLALYLTTGSSVKQGRSKPDYRQIPMYITIDLHVISRSPFLDRSFGRLEVNITKFHAVLQAHLIGDIGDFADYLQSELLLRREQRAAELVEFKEKARKLMKTLNVNPRKATLERQSKLLDSYTVAFTMANFGAAFPLDLLERAPPRSPDMLNDHATKAFLLTIRLVEFESQRGESGLANMKDFCFQFVPRFNPSNQDDFSSRRHSTLNQMLYPEMTARVRTVTTSSSRHISTSADISGFILDLDPSITAYTFSLIDAYYYGKRNVERFAMGLPRPVLSNEATIPIPETNTPNQINKLSTSVDASLKFKSGTVRMHTISDSKMYPSSSKWSGKIYRDLNSDAEIFSLPELTLLAEYNANACPARSADKTLPVLIFRSTVHSSHNTLRPSLLLFVSSIMHNVEERMKRSPHSAFLPPPSKVRQSVSGLSLESSETSISKPTEQNPFNLLLFISLRIDKSKLELTCKPDVNVVAGVNWESGGFVLNMGPEGNGATISASIEGLTIGLKHGFLSEDSAHIDARNLNFSVNFSKPALESGNVVNFVSIVVDTEFSGRIRFSRLQDFLCFKAVWLDRIPVFSGEPEAMISPSSKLSAISNTEQSSKQGFDTAVVVRIRRISLEADMGQSISIVTFELLKAIVRLRLTSTYSELAFLFDNVDVQARGNLSGYLRMPDFMFRTMRRRQGPHVDNQPFSRMLELNLKSGTLDIQLQSDWLWLLQYRAEPLEARIYDQWTVTSHSESNEDRQLQLFSEISGSKVIAMMTIMAIPKLMMYAAKFRVNLEAQKEGASRESSAFRSTRLPKPDNALSEVANAMLHTARMKLKETETLSYIIGQRMSLKLSELVFVVLPRSQGDNELARFIGKDVTAKLERTVRQDGLPAHRDLQLSLSRISISQLLKQGFDPRLPGQEFDILTTSTRKFTGTENVIFSLPAMDMRMTTDEEVRDETRTLPYDFISNFARTEGQKGEDINISFNISLYSWLTSLRKTLTKELKRAQEVSEGRGPISPQTTTFPRLMSPDIPLSLTDALKNELSQSPSEGLSYSYSPKKSSSGPSSPVTSRSMESLASTSLTRPATPSRSATSRPSLFLSSPKSELSESVKAINASLNPPPIQASTSSNESTDKAFAEPSLKKSQDIAYVVRTRKIERLTVKQLGEATPDVMHPFFTRKAGFNLEESLPQYVHEYATLPIEEIMQALVKLYSKQLN</sequence>
<keyword evidence="5" id="KW-1185">Reference proteome</keyword>
<dbReference type="Proteomes" id="UP000217199">
    <property type="component" value="Unassembled WGS sequence"/>
</dbReference>